<dbReference type="SUPFAM" id="SSF46785">
    <property type="entry name" value="Winged helix' DNA-binding domain"/>
    <property type="match status" value="1"/>
</dbReference>
<evidence type="ECO:0000256" key="4">
    <source>
        <dbReference type="SAM" id="MobiDB-lite"/>
    </source>
</evidence>
<accession>A0ABT1LEL2</accession>
<dbReference type="PANTHER" id="PTHR30136">
    <property type="entry name" value="HELIX-TURN-HELIX TRANSCRIPTIONAL REGULATOR, ICLR FAMILY"/>
    <property type="match status" value="1"/>
</dbReference>
<dbReference type="PROSITE" id="PS51078">
    <property type="entry name" value="ICLR_ED"/>
    <property type="match status" value="1"/>
</dbReference>
<keyword evidence="2" id="KW-0238">DNA-binding</keyword>
<dbReference type="Pfam" id="PF01614">
    <property type="entry name" value="IclR_C"/>
    <property type="match status" value="1"/>
</dbReference>
<name>A0ABT1LEL2_9HYPH</name>
<dbReference type="RefSeq" id="WP_254744127.1">
    <property type="nucleotide sequence ID" value="NZ_JANCLU010000016.1"/>
</dbReference>
<evidence type="ECO:0000259" key="6">
    <source>
        <dbReference type="PROSITE" id="PS51078"/>
    </source>
</evidence>
<feature type="domain" description="HTH iclR-type" evidence="5">
    <location>
        <begin position="50"/>
        <end position="112"/>
    </location>
</feature>
<evidence type="ECO:0000313" key="8">
    <source>
        <dbReference type="Proteomes" id="UP001205890"/>
    </source>
</evidence>
<evidence type="ECO:0000256" key="3">
    <source>
        <dbReference type="ARBA" id="ARBA00023163"/>
    </source>
</evidence>
<evidence type="ECO:0000256" key="2">
    <source>
        <dbReference type="ARBA" id="ARBA00023125"/>
    </source>
</evidence>
<proteinExistence type="predicted"/>
<gene>
    <name evidence="7" type="ORF">NK718_15575</name>
</gene>
<protein>
    <submittedName>
        <fullName evidence="7">IclR family transcriptional regulator</fullName>
    </submittedName>
</protein>
<dbReference type="InterPro" id="IPR050707">
    <property type="entry name" value="HTH_MetabolicPath_Reg"/>
</dbReference>
<keyword evidence="1" id="KW-0805">Transcription regulation</keyword>
<dbReference type="InterPro" id="IPR029016">
    <property type="entry name" value="GAF-like_dom_sf"/>
</dbReference>
<feature type="compositionally biased region" description="Low complexity" evidence="4">
    <location>
        <begin position="1"/>
        <end position="17"/>
    </location>
</feature>
<evidence type="ECO:0000313" key="7">
    <source>
        <dbReference type="EMBL" id="MCP8939945.1"/>
    </source>
</evidence>
<dbReference type="SUPFAM" id="SSF55781">
    <property type="entry name" value="GAF domain-like"/>
    <property type="match status" value="1"/>
</dbReference>
<keyword evidence="8" id="KW-1185">Reference proteome</keyword>
<dbReference type="InterPro" id="IPR014757">
    <property type="entry name" value="Tscrpt_reg_IclR_C"/>
</dbReference>
<dbReference type="EMBL" id="JANCLU010000016">
    <property type="protein sequence ID" value="MCP8939945.1"/>
    <property type="molecule type" value="Genomic_DNA"/>
</dbReference>
<comment type="caution">
    <text evidence="7">The sequence shown here is derived from an EMBL/GenBank/DDBJ whole genome shotgun (WGS) entry which is preliminary data.</text>
</comment>
<reference evidence="7 8" key="1">
    <citation type="submission" date="2022-07" db="EMBL/GenBank/DDBJ databases">
        <authorList>
            <person name="Li W.-J."/>
            <person name="Deng Q.-Q."/>
        </authorList>
    </citation>
    <scope>NUCLEOTIDE SEQUENCE [LARGE SCALE GENOMIC DNA]</scope>
    <source>
        <strain evidence="7 8">SYSU M60028</strain>
    </source>
</reference>
<organism evidence="7 8">
    <name type="scientific">Alsobacter ponti</name>
    <dbReference type="NCBI Taxonomy" id="2962936"/>
    <lineage>
        <taxon>Bacteria</taxon>
        <taxon>Pseudomonadati</taxon>
        <taxon>Pseudomonadota</taxon>
        <taxon>Alphaproteobacteria</taxon>
        <taxon>Hyphomicrobiales</taxon>
        <taxon>Alsobacteraceae</taxon>
        <taxon>Alsobacter</taxon>
    </lineage>
</organism>
<feature type="compositionally biased region" description="Basic and acidic residues" evidence="4">
    <location>
        <begin position="32"/>
        <end position="42"/>
    </location>
</feature>
<dbReference type="InterPro" id="IPR036388">
    <property type="entry name" value="WH-like_DNA-bd_sf"/>
</dbReference>
<evidence type="ECO:0000259" key="5">
    <source>
        <dbReference type="PROSITE" id="PS51077"/>
    </source>
</evidence>
<dbReference type="Proteomes" id="UP001205890">
    <property type="component" value="Unassembled WGS sequence"/>
</dbReference>
<dbReference type="Gene3D" id="1.10.10.10">
    <property type="entry name" value="Winged helix-like DNA-binding domain superfamily/Winged helix DNA-binding domain"/>
    <property type="match status" value="1"/>
</dbReference>
<dbReference type="InterPro" id="IPR036390">
    <property type="entry name" value="WH_DNA-bd_sf"/>
</dbReference>
<dbReference type="Pfam" id="PF09339">
    <property type="entry name" value="HTH_IclR"/>
    <property type="match status" value="1"/>
</dbReference>
<feature type="domain" description="IclR-ED" evidence="6">
    <location>
        <begin position="113"/>
        <end position="294"/>
    </location>
</feature>
<dbReference type="SMART" id="SM00346">
    <property type="entry name" value="HTH_ICLR"/>
    <property type="match status" value="1"/>
</dbReference>
<keyword evidence="3" id="KW-0804">Transcription</keyword>
<evidence type="ECO:0000256" key="1">
    <source>
        <dbReference type="ARBA" id="ARBA00023015"/>
    </source>
</evidence>
<dbReference type="PROSITE" id="PS51077">
    <property type="entry name" value="HTH_ICLR"/>
    <property type="match status" value="1"/>
</dbReference>
<dbReference type="Gene3D" id="3.30.450.40">
    <property type="match status" value="1"/>
</dbReference>
<sequence length="294" mass="31463">MARQANAAAARKTAPAADGEPRRKSPKTGVAKADRAPDGEAEARGAGKVVGAVVGAIKILRYLAAAGEPVGVSRIAKDTKLNTSTTFNILRTLMAHDFVQFEPLSKTYQLSLGIMEIARAATAVGGDISSVFPLMERIAQKHGVTVTLWQPVGKDRKVLIMAAHTRNAMRIQMAVGQRLPLLLGATGRLFAAYSDMSKDEIKRQFSAIRWNNPLTFKDFMAQCAEAKARGYAVDEGNFAVGTVLLSVPILDRDGHASMAVTANMFAGQYGPERAHGIVGDLQAFAEQVSKILQS</sequence>
<dbReference type="PANTHER" id="PTHR30136:SF24">
    <property type="entry name" value="HTH-TYPE TRANSCRIPTIONAL REPRESSOR ALLR"/>
    <property type="match status" value="1"/>
</dbReference>
<dbReference type="InterPro" id="IPR005471">
    <property type="entry name" value="Tscrpt_reg_IclR_N"/>
</dbReference>
<feature type="region of interest" description="Disordered" evidence="4">
    <location>
        <begin position="1"/>
        <end position="42"/>
    </location>
</feature>